<proteinExistence type="predicted"/>
<reference evidence="3 4" key="1">
    <citation type="submission" date="2023-07" db="EMBL/GenBank/DDBJ databases">
        <title>Novel Shewanella species isolated from Baltic Sea sediments.</title>
        <authorList>
            <person name="Martin-Rodriguez A.J."/>
        </authorList>
    </citation>
    <scope>NUCLEOTIDE SEQUENCE [LARGE SCALE GENOMIC DNA]</scope>
    <source>
        <strain evidence="3 4">SP2S1-2</strain>
    </source>
</reference>
<organism evidence="3 4">
    <name type="scientific">Shewanella scandinavica</name>
    <dbReference type="NCBI Taxonomy" id="3063538"/>
    <lineage>
        <taxon>Bacteria</taxon>
        <taxon>Pseudomonadati</taxon>
        <taxon>Pseudomonadota</taxon>
        <taxon>Gammaproteobacteria</taxon>
        <taxon>Alteromonadales</taxon>
        <taxon>Shewanellaceae</taxon>
        <taxon>Shewanella</taxon>
    </lineage>
</organism>
<gene>
    <name evidence="3" type="ORF">Q4Q50_09655</name>
</gene>
<dbReference type="PANTHER" id="PTHR38339:SF1">
    <property type="entry name" value="TRANSGLUTAMINASE-LIKE DOMAIN-CONTAINING PROTEIN"/>
    <property type="match status" value="1"/>
</dbReference>
<dbReference type="SUPFAM" id="SSF54001">
    <property type="entry name" value="Cysteine proteinases"/>
    <property type="match status" value="1"/>
</dbReference>
<dbReference type="PANTHER" id="PTHR38339">
    <property type="entry name" value="TRANSGLUTAMINASE DOMAIN PROTEIN"/>
    <property type="match status" value="1"/>
</dbReference>
<dbReference type="InterPro" id="IPR038765">
    <property type="entry name" value="Papain-like_cys_pep_sf"/>
</dbReference>
<feature type="chain" id="PRO_5045805550" evidence="1">
    <location>
        <begin position="25"/>
        <end position="380"/>
    </location>
</feature>
<dbReference type="RefSeq" id="WP_311899166.1">
    <property type="nucleotide sequence ID" value="NZ_JAUOES010000009.1"/>
</dbReference>
<name>A0ABU3FZQ6_9GAMM</name>
<dbReference type="Gene3D" id="3.10.620.30">
    <property type="match status" value="1"/>
</dbReference>
<evidence type="ECO:0000313" key="3">
    <source>
        <dbReference type="EMBL" id="MDT3280547.1"/>
    </source>
</evidence>
<accession>A0ABU3FZQ6</accession>
<evidence type="ECO:0000259" key="2">
    <source>
        <dbReference type="SMART" id="SM00460"/>
    </source>
</evidence>
<sequence>MQRRNFLKSAAILSTAGFITPVLASSSKSSVVEPSSSDGRRRFILTNTYHLVAPEGSEGVVKLWIPLPEDTQFQRVSKLNFTGSFKDAYISSNNSYGAKTLFATWPDAKDSMTMTVELDIETLDWEPVKSGALTHYRTPTQIHYPADVERYLLPTKHMPINGIVKQTADKIVGSETEPLKQARLIYLWVSANMFRDNSVIGCGTGDVASILESGKLGGKCTDINSVFVALMRAVGIPAREMFGIRLGQAIKMGHYSKKAFGSADDKGAADVSGGQHCRAMFYLAGYGWLPADPADVTKMRLTEKKEHSDPAVQAVNDYLFGNWEMNWVGFNYGRDFDLFPEAEQTPLNNFGYPYAEVDGDPVNYYEPKVFAYDYQSIEQR</sequence>
<keyword evidence="1" id="KW-0732">Signal</keyword>
<feature type="domain" description="Transglutaminase-like" evidence="2">
    <location>
        <begin position="212"/>
        <end position="295"/>
    </location>
</feature>
<dbReference type="Proteomes" id="UP001249505">
    <property type="component" value="Unassembled WGS sequence"/>
</dbReference>
<protein>
    <submittedName>
        <fullName evidence="3">Transglutaminase domain-containing protein</fullName>
    </submittedName>
</protein>
<evidence type="ECO:0000256" key="1">
    <source>
        <dbReference type="SAM" id="SignalP"/>
    </source>
</evidence>
<comment type="caution">
    <text evidence="3">The sequence shown here is derived from an EMBL/GenBank/DDBJ whole genome shotgun (WGS) entry which is preliminary data.</text>
</comment>
<evidence type="ECO:0000313" key="4">
    <source>
        <dbReference type="Proteomes" id="UP001249505"/>
    </source>
</evidence>
<dbReference type="SMART" id="SM00460">
    <property type="entry name" value="TGc"/>
    <property type="match status" value="1"/>
</dbReference>
<dbReference type="Pfam" id="PF01841">
    <property type="entry name" value="Transglut_core"/>
    <property type="match status" value="1"/>
</dbReference>
<dbReference type="InterPro" id="IPR002931">
    <property type="entry name" value="Transglutaminase-like"/>
</dbReference>
<keyword evidence="4" id="KW-1185">Reference proteome</keyword>
<dbReference type="EMBL" id="JAUOES010000009">
    <property type="protein sequence ID" value="MDT3280547.1"/>
    <property type="molecule type" value="Genomic_DNA"/>
</dbReference>
<feature type="signal peptide" evidence="1">
    <location>
        <begin position="1"/>
        <end position="24"/>
    </location>
</feature>